<dbReference type="InterPro" id="IPR021314">
    <property type="entry name" value="DUF2911"/>
</dbReference>
<protein>
    <recommendedName>
        <fullName evidence="4">DUF2911 family protein</fullName>
    </recommendedName>
</protein>
<keyword evidence="3" id="KW-1185">Reference proteome</keyword>
<dbReference type="EMBL" id="PTJE01000001">
    <property type="protein sequence ID" value="PPK96237.1"/>
    <property type="molecule type" value="Genomic_DNA"/>
</dbReference>
<comment type="caution">
    <text evidence="2">The sequence shown here is derived from an EMBL/GenBank/DDBJ whole genome shotgun (WGS) entry which is preliminary data.</text>
</comment>
<reference evidence="2 3" key="1">
    <citation type="submission" date="2018-02" db="EMBL/GenBank/DDBJ databases">
        <title>Genomic Encyclopedia of Archaeal and Bacterial Type Strains, Phase II (KMG-II): from individual species to whole genera.</title>
        <authorList>
            <person name="Goeker M."/>
        </authorList>
    </citation>
    <scope>NUCLEOTIDE SEQUENCE [LARGE SCALE GENOMIC DNA]</scope>
    <source>
        <strain evidence="2 3">DSM 16809</strain>
    </source>
</reference>
<sequence length="201" mass="22232">MKKYILLLAVVLSSSTLFAQDLTKLKLDKSPMDAAFFPSGAAHRAFAKTDEAKMAAEPKIRVLYGRPALNGRNVFRTTENKKDGITQYGKSWRLGANESTELLLMTDAMIGGKLVKAGRYSIVVTPTEKEWTFHINTENDGWGNYSHKANLDVVTVSVPVTNDGKSLEQLSIALYSPKKDNTVHLKAGWGTYRAELPIVLK</sequence>
<name>A0A2S6IPQ5_9FLAO</name>
<evidence type="ECO:0008006" key="4">
    <source>
        <dbReference type="Google" id="ProtNLM"/>
    </source>
</evidence>
<dbReference type="Pfam" id="PF11138">
    <property type="entry name" value="DUF2911"/>
    <property type="match status" value="1"/>
</dbReference>
<gene>
    <name evidence="2" type="ORF">LY01_00051</name>
</gene>
<evidence type="ECO:0000256" key="1">
    <source>
        <dbReference type="SAM" id="SignalP"/>
    </source>
</evidence>
<feature type="signal peptide" evidence="1">
    <location>
        <begin position="1"/>
        <end position="19"/>
    </location>
</feature>
<feature type="chain" id="PRO_5015622017" description="DUF2911 family protein" evidence="1">
    <location>
        <begin position="20"/>
        <end position="201"/>
    </location>
</feature>
<accession>A0A2S6IPQ5</accession>
<keyword evidence="1" id="KW-0732">Signal</keyword>
<organism evidence="2 3">
    <name type="scientific">Nonlabens xylanidelens</name>
    <dbReference type="NCBI Taxonomy" id="191564"/>
    <lineage>
        <taxon>Bacteria</taxon>
        <taxon>Pseudomonadati</taxon>
        <taxon>Bacteroidota</taxon>
        <taxon>Flavobacteriia</taxon>
        <taxon>Flavobacteriales</taxon>
        <taxon>Flavobacteriaceae</taxon>
        <taxon>Nonlabens</taxon>
    </lineage>
</organism>
<dbReference type="RefSeq" id="WP_104513816.1">
    <property type="nucleotide sequence ID" value="NZ_MQVW01000022.1"/>
</dbReference>
<evidence type="ECO:0000313" key="2">
    <source>
        <dbReference type="EMBL" id="PPK96237.1"/>
    </source>
</evidence>
<dbReference type="Proteomes" id="UP000239002">
    <property type="component" value="Unassembled WGS sequence"/>
</dbReference>
<proteinExistence type="predicted"/>
<evidence type="ECO:0000313" key="3">
    <source>
        <dbReference type="Proteomes" id="UP000239002"/>
    </source>
</evidence>
<dbReference type="AlphaFoldDB" id="A0A2S6IPQ5"/>
<dbReference type="OrthoDB" id="187854at2"/>